<feature type="transmembrane region" description="Helical" evidence="17">
    <location>
        <begin position="529"/>
        <end position="549"/>
    </location>
</feature>
<dbReference type="Proteomes" id="UP001314229">
    <property type="component" value="Unassembled WGS sequence"/>
</dbReference>
<dbReference type="PANTHER" id="PTHR48020">
    <property type="entry name" value="PROTON MYO-INOSITOL COTRANSPORTER"/>
    <property type="match status" value="1"/>
</dbReference>
<evidence type="ECO:0000256" key="11">
    <source>
        <dbReference type="ARBA" id="ARBA00056971"/>
    </source>
</evidence>
<reference evidence="19 20" key="1">
    <citation type="submission" date="2024-01" db="EMBL/GenBank/DDBJ databases">
        <authorList>
            <person name="Alioto T."/>
            <person name="Alioto T."/>
            <person name="Gomez Garrido J."/>
        </authorList>
    </citation>
    <scope>NUCLEOTIDE SEQUENCE [LARGE SCALE GENOMIC DNA]</scope>
</reference>
<evidence type="ECO:0000313" key="20">
    <source>
        <dbReference type="Proteomes" id="UP001314229"/>
    </source>
</evidence>
<evidence type="ECO:0000256" key="7">
    <source>
        <dbReference type="ARBA" id="ARBA00022989"/>
    </source>
</evidence>
<keyword evidence="3 15" id="KW-0813">Transport</keyword>
<evidence type="ECO:0000259" key="18">
    <source>
        <dbReference type="PROSITE" id="PS50850"/>
    </source>
</evidence>
<keyword evidence="6 17" id="KW-0812">Transmembrane</keyword>
<dbReference type="Gene3D" id="1.20.1250.20">
    <property type="entry name" value="MFS general substrate transporter like domains"/>
    <property type="match status" value="2"/>
</dbReference>
<feature type="transmembrane region" description="Helical" evidence="17">
    <location>
        <begin position="359"/>
        <end position="378"/>
    </location>
</feature>
<keyword evidence="5" id="KW-0597">Phosphoprotein</keyword>
<feature type="transmembrane region" description="Helical" evidence="17">
    <location>
        <begin position="111"/>
        <end position="131"/>
    </location>
</feature>
<keyword evidence="4" id="KW-1003">Cell membrane</keyword>
<comment type="catalytic activity">
    <reaction evidence="10">
        <text>myo-inositol(out) + H(+)(out) = myo-inositol(in) + H(+)(in)</text>
        <dbReference type="Rhea" id="RHEA:60364"/>
        <dbReference type="ChEBI" id="CHEBI:15378"/>
        <dbReference type="ChEBI" id="CHEBI:17268"/>
    </reaction>
</comment>
<feature type="transmembrane region" description="Helical" evidence="17">
    <location>
        <begin position="505"/>
        <end position="523"/>
    </location>
</feature>
<feature type="transmembrane region" description="Helical" evidence="17">
    <location>
        <begin position="41"/>
        <end position="59"/>
    </location>
</feature>
<feature type="transmembrane region" description="Helical" evidence="17">
    <location>
        <begin position="325"/>
        <end position="347"/>
    </location>
</feature>
<dbReference type="FunFam" id="1.20.1250.20:FF:000105">
    <property type="entry name" value="proton myo-inositol cotransporter isoform X1"/>
    <property type="match status" value="1"/>
</dbReference>
<comment type="similarity">
    <text evidence="2 15">Belongs to the major facilitator superfamily. Sugar transporter (TC 2.A.1.1) family.</text>
</comment>
<evidence type="ECO:0000256" key="4">
    <source>
        <dbReference type="ARBA" id="ARBA00022475"/>
    </source>
</evidence>
<dbReference type="InterPro" id="IPR005829">
    <property type="entry name" value="Sugar_transporter_CS"/>
</dbReference>
<dbReference type="NCBIfam" id="TIGR00879">
    <property type="entry name" value="SP"/>
    <property type="match status" value="1"/>
</dbReference>
<evidence type="ECO:0000256" key="16">
    <source>
        <dbReference type="SAM" id="MobiDB-lite"/>
    </source>
</evidence>
<organism evidence="19 20">
    <name type="scientific">Scomber scombrus</name>
    <name type="common">Atlantic mackerel</name>
    <name type="synonym">Scomber vernalis</name>
    <dbReference type="NCBI Taxonomy" id="13677"/>
    <lineage>
        <taxon>Eukaryota</taxon>
        <taxon>Metazoa</taxon>
        <taxon>Chordata</taxon>
        <taxon>Craniata</taxon>
        <taxon>Vertebrata</taxon>
        <taxon>Euteleostomi</taxon>
        <taxon>Actinopterygii</taxon>
        <taxon>Neopterygii</taxon>
        <taxon>Teleostei</taxon>
        <taxon>Neoteleostei</taxon>
        <taxon>Acanthomorphata</taxon>
        <taxon>Pelagiaria</taxon>
        <taxon>Scombriformes</taxon>
        <taxon>Scombridae</taxon>
        <taxon>Scomber</taxon>
    </lineage>
</organism>
<dbReference type="PANTHER" id="PTHR48020:SF12">
    <property type="entry name" value="PROTON MYO-INOSITOL COTRANSPORTER"/>
    <property type="match status" value="1"/>
</dbReference>
<dbReference type="InterPro" id="IPR036259">
    <property type="entry name" value="MFS_trans_sf"/>
</dbReference>
<comment type="function">
    <text evidence="11">H(+)-myo-inositol cotransporter. Can also transport related stereoisomers.</text>
</comment>
<evidence type="ECO:0000313" key="19">
    <source>
        <dbReference type="EMBL" id="CAK6954543.1"/>
    </source>
</evidence>
<evidence type="ECO:0000256" key="14">
    <source>
        <dbReference type="ARBA" id="ARBA00081308"/>
    </source>
</evidence>
<keyword evidence="7 17" id="KW-1133">Transmembrane helix</keyword>
<evidence type="ECO:0000256" key="13">
    <source>
        <dbReference type="ARBA" id="ARBA00080163"/>
    </source>
</evidence>
<evidence type="ECO:0000256" key="5">
    <source>
        <dbReference type="ARBA" id="ARBA00022553"/>
    </source>
</evidence>
<dbReference type="InterPro" id="IPR003663">
    <property type="entry name" value="Sugar/inositol_transpt"/>
</dbReference>
<feature type="region of interest" description="Disordered" evidence="16">
    <location>
        <begin position="1"/>
        <end position="32"/>
    </location>
</feature>
<dbReference type="PROSITE" id="PS50850">
    <property type="entry name" value="MFS"/>
    <property type="match status" value="1"/>
</dbReference>
<evidence type="ECO:0000256" key="15">
    <source>
        <dbReference type="RuleBase" id="RU003346"/>
    </source>
</evidence>
<dbReference type="CDD" id="cd17360">
    <property type="entry name" value="MFS_HMIT_like"/>
    <property type="match status" value="1"/>
</dbReference>
<accession>A0AAV1N676</accession>
<gene>
    <name evidence="19" type="ORF">FSCOSCO3_A024973</name>
</gene>
<feature type="transmembrane region" description="Helical" evidence="17">
    <location>
        <begin position="200"/>
        <end position="221"/>
    </location>
</feature>
<evidence type="ECO:0000256" key="9">
    <source>
        <dbReference type="ARBA" id="ARBA00023180"/>
    </source>
</evidence>
<feature type="transmembrane region" description="Helical" evidence="17">
    <location>
        <begin position="464"/>
        <end position="484"/>
    </location>
</feature>
<protein>
    <recommendedName>
        <fullName evidence="12">Proton myo-inositol cotransporter</fullName>
    </recommendedName>
    <alternativeName>
        <fullName evidence="14">H(+)-myo-inositol symporter</fullName>
    </alternativeName>
    <alternativeName>
        <fullName evidence="13">Solute carrier family 2 member 13</fullName>
    </alternativeName>
</protein>
<dbReference type="PRINTS" id="PR00171">
    <property type="entry name" value="SUGRTRNSPORT"/>
</dbReference>
<evidence type="ECO:0000256" key="8">
    <source>
        <dbReference type="ARBA" id="ARBA00023136"/>
    </source>
</evidence>
<feature type="transmembrane region" description="Helical" evidence="17">
    <location>
        <begin position="170"/>
        <end position="188"/>
    </location>
</feature>
<feature type="domain" description="Major facilitator superfamily (MFS) profile" evidence="18">
    <location>
        <begin position="46"/>
        <end position="557"/>
    </location>
</feature>
<keyword evidence="20" id="KW-1185">Reference proteome</keyword>
<dbReference type="EMBL" id="CAWUFR010000017">
    <property type="protein sequence ID" value="CAK6954543.1"/>
    <property type="molecule type" value="Genomic_DNA"/>
</dbReference>
<sequence length="612" mass="66306">MGNLMSSRRQKDGEESLIGPSSSGDAASSEDILDRDPSTPVFVYVLAFFSALGGFLFGYDTGVVSGAMLLLKKEMNLNTLWQELLVSSTVGAAALSALSGGSLNGWLGRKICILIASFIFSIGGIILSLAPDKVVLLVGRITVGLGIGIASMTVPVYIAEVSPSHMRGQLVTINSLFITGGQFIASVIDGAFSYMSHDGWRYMLGLSVVPAALQFVGFFFLPESPRWLLQKGRSQEAHQVLSRIRGGQNVDEEYDTIRTSIEEEEKEAGGGGVVILRILRHGPTRRALVVGCGLQMFQQLSGINTVMYYSATILQMAGVRDDKQAIWLAAATSATNFVFTLVGVWLVERVGRRKLTLGSLIGTGLSLSVLAVGFLLSAQNSPSITLHPVDPHNSTCRLYESCEFCMLDPDCGFCYRENGTRVYESSCISVSQESIDHAAWGRCSNLTEAAGGPIWAYNYCPTTYSWIVMMGLILYLAFFAPGMGTMPWTVNSEIYPLWARSTGNACSAGVNWSFNVLVSLTFLHVTEFLTYYGAFFMYTGLVVLGILFVQGCLPETQGLQLEDIENLFTGPLCSCGASSPNDSRHVHYIRQSSESNYGAMGSDNAIAFITLR</sequence>
<evidence type="ECO:0000256" key="17">
    <source>
        <dbReference type="SAM" id="Phobius"/>
    </source>
</evidence>
<keyword evidence="9" id="KW-0325">Glycoprotein</keyword>
<proteinExistence type="inferred from homology"/>
<comment type="caution">
    <text evidence="19">The sequence shown here is derived from an EMBL/GenBank/DDBJ whole genome shotgun (WGS) entry which is preliminary data.</text>
</comment>
<dbReference type="GO" id="GO:0005366">
    <property type="term" value="F:myo-inositol:proton symporter activity"/>
    <property type="evidence" value="ECO:0007669"/>
    <property type="project" value="TreeGrafter"/>
</dbReference>
<dbReference type="SUPFAM" id="SSF103473">
    <property type="entry name" value="MFS general substrate transporter"/>
    <property type="match status" value="2"/>
</dbReference>
<keyword evidence="8 17" id="KW-0472">Membrane</keyword>
<feature type="transmembrane region" description="Helical" evidence="17">
    <location>
        <begin position="79"/>
        <end position="99"/>
    </location>
</feature>
<evidence type="ECO:0000256" key="10">
    <source>
        <dbReference type="ARBA" id="ARBA00049119"/>
    </source>
</evidence>
<name>A0AAV1N676_SCOSC</name>
<comment type="subcellular location">
    <subcellularLocation>
        <location evidence="1">Cell membrane</location>
        <topology evidence="1">Multi-pass membrane protein</topology>
    </subcellularLocation>
</comment>
<dbReference type="PROSITE" id="PS00216">
    <property type="entry name" value="SUGAR_TRANSPORT_1"/>
    <property type="match status" value="1"/>
</dbReference>
<dbReference type="GO" id="GO:0016324">
    <property type="term" value="C:apical plasma membrane"/>
    <property type="evidence" value="ECO:0007669"/>
    <property type="project" value="TreeGrafter"/>
</dbReference>
<evidence type="ECO:0000256" key="12">
    <source>
        <dbReference type="ARBA" id="ARBA00068966"/>
    </source>
</evidence>
<dbReference type="Pfam" id="PF00083">
    <property type="entry name" value="Sugar_tr"/>
    <property type="match status" value="2"/>
</dbReference>
<evidence type="ECO:0000256" key="1">
    <source>
        <dbReference type="ARBA" id="ARBA00004651"/>
    </source>
</evidence>
<dbReference type="InterPro" id="IPR020846">
    <property type="entry name" value="MFS_dom"/>
</dbReference>
<evidence type="ECO:0000256" key="2">
    <source>
        <dbReference type="ARBA" id="ARBA00010992"/>
    </source>
</evidence>
<evidence type="ECO:0000256" key="3">
    <source>
        <dbReference type="ARBA" id="ARBA00022448"/>
    </source>
</evidence>
<dbReference type="InterPro" id="IPR050814">
    <property type="entry name" value="Myo-inositol_Transporter"/>
</dbReference>
<dbReference type="FunFam" id="1.20.1250.20:FF:000177">
    <property type="entry name" value="proton myo-inositol cotransporter isoform X1"/>
    <property type="match status" value="1"/>
</dbReference>
<evidence type="ECO:0000256" key="6">
    <source>
        <dbReference type="ARBA" id="ARBA00022692"/>
    </source>
</evidence>
<dbReference type="AlphaFoldDB" id="A0AAV1N676"/>
<dbReference type="InterPro" id="IPR005828">
    <property type="entry name" value="MFS_sugar_transport-like"/>
</dbReference>
<feature type="transmembrane region" description="Helical" evidence="17">
    <location>
        <begin position="137"/>
        <end position="158"/>
    </location>
</feature>